<dbReference type="NCBIfam" id="TIGR00165">
    <property type="entry name" value="S18"/>
    <property type="match status" value="1"/>
</dbReference>
<keyword evidence="7" id="KW-0699">rRNA-binding</keyword>
<geneLocation type="chloroplast" evidence="9"/>
<dbReference type="GO" id="GO:0003735">
    <property type="term" value="F:structural constituent of ribosome"/>
    <property type="evidence" value="ECO:0007669"/>
    <property type="project" value="InterPro"/>
</dbReference>
<dbReference type="PRINTS" id="PR00974">
    <property type="entry name" value="RIBOSOMALS18"/>
</dbReference>
<dbReference type="GO" id="GO:0006412">
    <property type="term" value="P:translation"/>
    <property type="evidence" value="ECO:0007669"/>
    <property type="project" value="UniProtKB-UniRule"/>
</dbReference>
<reference evidence="9" key="1">
    <citation type="journal article" date="2019" name="Int. J. Mol. Sci.">
        <title>Characterization of the Chloroplast Genome of Trentepohlia odorata (Trentepohliales, Chlorophyta), and Discussion of its Taxonomy.</title>
        <authorList>
            <person name="Zhu H."/>
            <person name="Hu Y."/>
            <person name="Liu F."/>
            <person name="Hu Z."/>
            <person name="Liu G."/>
        </authorList>
    </citation>
    <scope>NUCLEOTIDE SEQUENCE</scope>
</reference>
<dbReference type="Pfam" id="PF01084">
    <property type="entry name" value="Ribosomal_S18"/>
    <property type="match status" value="1"/>
</dbReference>
<comment type="similarity">
    <text evidence="1 7 8">Belongs to the bacterial ribosomal protein bS18 family.</text>
</comment>
<dbReference type="GO" id="GO:0070181">
    <property type="term" value="F:small ribosomal subunit rRNA binding"/>
    <property type="evidence" value="ECO:0007669"/>
    <property type="project" value="TreeGrafter"/>
</dbReference>
<dbReference type="GeneID" id="40872518"/>
<dbReference type="EMBL" id="MK580484">
    <property type="protein sequence ID" value="QCW57817.1"/>
    <property type="molecule type" value="Genomic_DNA"/>
</dbReference>
<dbReference type="HAMAP" id="MF_00270">
    <property type="entry name" value="Ribosomal_bS18"/>
    <property type="match status" value="1"/>
</dbReference>
<dbReference type="InterPro" id="IPR036870">
    <property type="entry name" value="Ribosomal_bS18_sf"/>
</dbReference>
<dbReference type="PANTHER" id="PTHR13479:SF40">
    <property type="entry name" value="SMALL RIBOSOMAL SUBUNIT PROTEIN BS18M"/>
    <property type="match status" value="1"/>
</dbReference>
<evidence type="ECO:0000313" key="9">
    <source>
        <dbReference type="EMBL" id="QCW57817.1"/>
    </source>
</evidence>
<evidence type="ECO:0000256" key="5">
    <source>
        <dbReference type="ARBA" id="ARBA00023274"/>
    </source>
</evidence>
<sequence length="58" mass="6757">MQTTTSKYKNVKLLKKYLSISGKILPRKITKLTRKDQRTLKKAIKTARILGLLPFLNR</sequence>
<comment type="subcellular location">
    <subcellularLocation>
        <location evidence="7">Plastid</location>
        <location evidence="7">Chloroplast</location>
    </subcellularLocation>
</comment>
<evidence type="ECO:0000256" key="1">
    <source>
        <dbReference type="ARBA" id="ARBA00005589"/>
    </source>
</evidence>
<proteinExistence type="inferred from homology"/>
<evidence type="ECO:0000256" key="2">
    <source>
        <dbReference type="ARBA" id="ARBA00011458"/>
    </source>
</evidence>
<comment type="subunit">
    <text evidence="2 7">Part of the 30S ribosomal subunit.</text>
</comment>
<keyword evidence="9" id="KW-0150">Chloroplast</keyword>
<dbReference type="AlphaFoldDB" id="A0A4Y5P3I1"/>
<keyword evidence="3 7" id="KW-0694">RNA-binding</keyword>
<evidence type="ECO:0000256" key="8">
    <source>
        <dbReference type="RuleBase" id="RU003910"/>
    </source>
</evidence>
<keyword evidence="9" id="KW-0934">Plastid</keyword>
<gene>
    <name evidence="7 9" type="primary">rps18</name>
</gene>
<accession>A0A4Y5P3I1</accession>
<protein>
    <recommendedName>
        <fullName evidence="6 7">Small ribosomal subunit protein bS18c</fullName>
    </recommendedName>
</protein>
<dbReference type="RefSeq" id="YP_009667514.1">
    <property type="nucleotide sequence ID" value="NC_043776.1"/>
</dbReference>
<dbReference type="GO" id="GO:0009507">
    <property type="term" value="C:chloroplast"/>
    <property type="evidence" value="ECO:0007669"/>
    <property type="project" value="UniProtKB-SubCell"/>
</dbReference>
<evidence type="ECO:0000256" key="4">
    <source>
        <dbReference type="ARBA" id="ARBA00022980"/>
    </source>
</evidence>
<dbReference type="GO" id="GO:0005763">
    <property type="term" value="C:mitochondrial small ribosomal subunit"/>
    <property type="evidence" value="ECO:0007669"/>
    <property type="project" value="TreeGrafter"/>
</dbReference>
<dbReference type="InterPro" id="IPR001648">
    <property type="entry name" value="Ribosomal_bS18"/>
</dbReference>
<keyword evidence="4 7" id="KW-0689">Ribosomal protein</keyword>
<keyword evidence="5 7" id="KW-0687">Ribonucleoprotein</keyword>
<dbReference type="Gene3D" id="4.10.640.10">
    <property type="entry name" value="Ribosomal protein S18"/>
    <property type="match status" value="1"/>
</dbReference>
<dbReference type="SUPFAM" id="SSF46911">
    <property type="entry name" value="Ribosomal protein S18"/>
    <property type="match status" value="1"/>
</dbReference>
<evidence type="ECO:0000256" key="3">
    <source>
        <dbReference type="ARBA" id="ARBA00022884"/>
    </source>
</evidence>
<name>A0A4Y5P3I1_9CHLO</name>
<evidence type="ECO:0000256" key="6">
    <source>
        <dbReference type="ARBA" id="ARBA00035266"/>
    </source>
</evidence>
<evidence type="ECO:0000256" key="7">
    <source>
        <dbReference type="HAMAP-Rule" id="MF_00270"/>
    </source>
</evidence>
<dbReference type="PANTHER" id="PTHR13479">
    <property type="entry name" value="30S RIBOSOMAL PROTEIN S18"/>
    <property type="match status" value="1"/>
</dbReference>
<organism evidence="9">
    <name type="scientific">Trentepohlia odorata</name>
    <dbReference type="NCBI Taxonomy" id="2576626"/>
    <lineage>
        <taxon>Eukaryota</taxon>
        <taxon>Viridiplantae</taxon>
        <taxon>Chlorophyta</taxon>
        <taxon>core chlorophytes</taxon>
        <taxon>Ulvophyceae</taxon>
        <taxon>TCBD clade</taxon>
        <taxon>Trentepohliales</taxon>
        <taxon>Trentepohliaceae</taxon>
        <taxon>Trentepohlia</taxon>
    </lineage>
</organism>